<dbReference type="SUPFAM" id="SSF53335">
    <property type="entry name" value="S-adenosyl-L-methionine-dependent methyltransferases"/>
    <property type="match status" value="1"/>
</dbReference>
<name>L9X6W0_9EURY</name>
<dbReference type="InterPro" id="IPR041698">
    <property type="entry name" value="Methyltransf_25"/>
</dbReference>
<dbReference type="OrthoDB" id="57427at2157"/>
<sequence>MSDQTHSSTGWQLDRSAPEAYERYLVPAIFVPWAERLVDRADVGNGDRVLDVGCGTGVVARHAAARVGETGSVVGLDVNEGMLEVAARTATEARLEIEWRAGDATELPFSEGAFDVVCCQQTLQFVDDPTAALEEMRRVRESDGCVVISVWRPLEHQPGYVVLAEALERHVGEDAGSMMRSPFPAWRGAELRAFARDAGFGEASVAIEIGSVRYPSAEEFVRREAASSPLAEFISGVGQDVREALVSTVEGGLEAYTDDDGIVFPMESFVLTLR</sequence>
<keyword evidence="2" id="KW-0489">Methyltransferase</keyword>
<proteinExistence type="predicted"/>
<feature type="domain" description="Methyltransferase" evidence="1">
    <location>
        <begin position="49"/>
        <end position="144"/>
    </location>
</feature>
<dbReference type="EMBL" id="AOIB01000025">
    <property type="protein sequence ID" value="ELY57186.1"/>
    <property type="molecule type" value="Genomic_DNA"/>
</dbReference>
<dbReference type="CDD" id="cd02440">
    <property type="entry name" value="AdoMet_MTases"/>
    <property type="match status" value="1"/>
</dbReference>
<dbReference type="Gene3D" id="3.40.50.150">
    <property type="entry name" value="Vaccinia Virus protein VP39"/>
    <property type="match status" value="1"/>
</dbReference>
<evidence type="ECO:0000313" key="3">
    <source>
        <dbReference type="Proteomes" id="UP000011688"/>
    </source>
</evidence>
<comment type="caution">
    <text evidence="2">The sequence shown here is derived from an EMBL/GenBank/DDBJ whole genome shotgun (WGS) entry which is preliminary data.</text>
</comment>
<protein>
    <submittedName>
        <fullName evidence="2">Methyltransferase type 11</fullName>
    </submittedName>
</protein>
<dbReference type="AlphaFoldDB" id="L9X6W0"/>
<accession>L9X6W0</accession>
<keyword evidence="2" id="KW-0808">Transferase</keyword>
<dbReference type="RefSeq" id="WP_005556421.1">
    <property type="nucleotide sequence ID" value="NZ_AOIB01000025.1"/>
</dbReference>
<dbReference type="PATRIC" id="fig|1227497.3.peg.2440"/>
<dbReference type="STRING" id="1227497.C491_11813"/>
<reference evidence="2 3" key="1">
    <citation type="journal article" date="2014" name="PLoS Genet.">
        <title>Phylogenetically driven sequencing of extremely halophilic archaea reveals strategies for static and dynamic osmo-response.</title>
        <authorList>
            <person name="Becker E.A."/>
            <person name="Seitzer P.M."/>
            <person name="Tritt A."/>
            <person name="Larsen D."/>
            <person name="Krusor M."/>
            <person name="Yao A.I."/>
            <person name="Wu D."/>
            <person name="Madern D."/>
            <person name="Eisen J.A."/>
            <person name="Darling A.E."/>
            <person name="Facciotti M.T."/>
        </authorList>
    </citation>
    <scope>NUCLEOTIDE SEQUENCE [LARGE SCALE GENOMIC DNA]</scope>
    <source>
        <strain evidence="2 3">DSM 10524</strain>
    </source>
</reference>
<dbReference type="GO" id="GO:0032259">
    <property type="term" value="P:methylation"/>
    <property type="evidence" value="ECO:0007669"/>
    <property type="project" value="UniProtKB-KW"/>
</dbReference>
<gene>
    <name evidence="2" type="ORF">C491_11813</name>
</gene>
<evidence type="ECO:0000313" key="2">
    <source>
        <dbReference type="EMBL" id="ELY57186.1"/>
    </source>
</evidence>
<dbReference type="Proteomes" id="UP000011688">
    <property type="component" value="Unassembled WGS sequence"/>
</dbReference>
<evidence type="ECO:0000259" key="1">
    <source>
        <dbReference type="Pfam" id="PF13649"/>
    </source>
</evidence>
<keyword evidence="3" id="KW-1185">Reference proteome</keyword>
<dbReference type="PANTHER" id="PTHR43591">
    <property type="entry name" value="METHYLTRANSFERASE"/>
    <property type="match status" value="1"/>
</dbReference>
<dbReference type="InterPro" id="IPR029063">
    <property type="entry name" value="SAM-dependent_MTases_sf"/>
</dbReference>
<dbReference type="GO" id="GO:0008168">
    <property type="term" value="F:methyltransferase activity"/>
    <property type="evidence" value="ECO:0007669"/>
    <property type="project" value="UniProtKB-KW"/>
</dbReference>
<organism evidence="2 3">
    <name type="scientific">Natronococcus amylolyticus DSM 10524</name>
    <dbReference type="NCBI Taxonomy" id="1227497"/>
    <lineage>
        <taxon>Archaea</taxon>
        <taxon>Methanobacteriati</taxon>
        <taxon>Methanobacteriota</taxon>
        <taxon>Stenosarchaea group</taxon>
        <taxon>Halobacteria</taxon>
        <taxon>Halobacteriales</taxon>
        <taxon>Natrialbaceae</taxon>
        <taxon>Natronococcus</taxon>
    </lineage>
</organism>
<dbReference type="Pfam" id="PF13649">
    <property type="entry name" value="Methyltransf_25"/>
    <property type="match status" value="1"/>
</dbReference>
<dbReference type="eggNOG" id="arCOG01783">
    <property type="taxonomic scope" value="Archaea"/>
</dbReference>